<dbReference type="GeneID" id="6011687"/>
<sequence length="348" mass="39082">MTCNPSAHSNCKRAASAYSPTIEDVFSVRRLLLHFVPAELAISIVELAEYWPRVTTTREAFSGPGVIPTGGSDGEWCYSLSPPIPSDPERGIKPRRITFHLECVSECTYDSICSTFTLFHAAIIKPQDISQNIMRDPVEEYPERTVHSWNISNPKRWLVQDIAFTWPEGMREQIVWDEDDAAEGSKQGLDPLLHNLTSGDRIAVMVRGLRPAWPMNTTPPPQISLNLDQILATQRLLLLHFNLPSELVVYILDLAEYWMKQSTSKTTEEHAIVAHNTNNTMSDSSEPAVYAEKKYLSVPPVSGLKGCGEYDDSQLSFKPRKVIFRLRSCDQGRSGFVELRGGHLHSSL</sequence>
<dbReference type="InParanoid" id="A8NNN3"/>
<dbReference type="OrthoDB" id="66095at2759"/>
<organism evidence="1 2">
    <name type="scientific">Coprinopsis cinerea (strain Okayama-7 / 130 / ATCC MYA-4618 / FGSC 9003)</name>
    <name type="common">Inky cap fungus</name>
    <name type="synonym">Hormographiella aspergillata</name>
    <dbReference type="NCBI Taxonomy" id="240176"/>
    <lineage>
        <taxon>Eukaryota</taxon>
        <taxon>Fungi</taxon>
        <taxon>Dikarya</taxon>
        <taxon>Basidiomycota</taxon>
        <taxon>Agaricomycotina</taxon>
        <taxon>Agaricomycetes</taxon>
        <taxon>Agaricomycetidae</taxon>
        <taxon>Agaricales</taxon>
        <taxon>Agaricineae</taxon>
        <taxon>Psathyrellaceae</taxon>
        <taxon>Coprinopsis</taxon>
    </lineage>
</organism>
<reference evidence="1 2" key="1">
    <citation type="journal article" date="2010" name="Proc. Natl. Acad. Sci. U.S.A.">
        <title>Insights into evolution of multicellular fungi from the assembled chromosomes of the mushroom Coprinopsis cinerea (Coprinus cinereus).</title>
        <authorList>
            <person name="Stajich J.E."/>
            <person name="Wilke S.K."/>
            <person name="Ahren D."/>
            <person name="Au C.H."/>
            <person name="Birren B.W."/>
            <person name="Borodovsky M."/>
            <person name="Burns C."/>
            <person name="Canback B."/>
            <person name="Casselton L.A."/>
            <person name="Cheng C.K."/>
            <person name="Deng J."/>
            <person name="Dietrich F.S."/>
            <person name="Fargo D.C."/>
            <person name="Farman M.L."/>
            <person name="Gathman A.C."/>
            <person name="Goldberg J."/>
            <person name="Guigo R."/>
            <person name="Hoegger P.J."/>
            <person name="Hooker J.B."/>
            <person name="Huggins A."/>
            <person name="James T.Y."/>
            <person name="Kamada T."/>
            <person name="Kilaru S."/>
            <person name="Kodira C."/>
            <person name="Kues U."/>
            <person name="Kupfer D."/>
            <person name="Kwan H.S."/>
            <person name="Lomsadze A."/>
            <person name="Li W."/>
            <person name="Lilly W.W."/>
            <person name="Ma L.J."/>
            <person name="Mackey A.J."/>
            <person name="Manning G."/>
            <person name="Martin F."/>
            <person name="Muraguchi H."/>
            <person name="Natvig D.O."/>
            <person name="Palmerini H."/>
            <person name="Ramesh M.A."/>
            <person name="Rehmeyer C.J."/>
            <person name="Roe B.A."/>
            <person name="Shenoy N."/>
            <person name="Stanke M."/>
            <person name="Ter-Hovhannisyan V."/>
            <person name="Tunlid A."/>
            <person name="Velagapudi R."/>
            <person name="Vision T.J."/>
            <person name="Zeng Q."/>
            <person name="Zolan M.E."/>
            <person name="Pukkila P.J."/>
        </authorList>
    </citation>
    <scope>NUCLEOTIDE SEQUENCE [LARGE SCALE GENOMIC DNA]</scope>
    <source>
        <strain evidence="2">Okayama-7 / 130 / ATCC MYA-4618 / FGSC 9003</strain>
    </source>
</reference>
<dbReference type="EMBL" id="AACS02000012">
    <property type="protein sequence ID" value="EAU86644.2"/>
    <property type="molecule type" value="Genomic_DNA"/>
</dbReference>
<dbReference type="HOGENOM" id="CLU_796973_0_0_1"/>
<dbReference type="KEGG" id="cci:CC1G_07302"/>
<dbReference type="RefSeq" id="XP_001835160.2">
    <property type="nucleotide sequence ID" value="XM_001835108.2"/>
</dbReference>
<dbReference type="Proteomes" id="UP000001861">
    <property type="component" value="Unassembled WGS sequence"/>
</dbReference>
<keyword evidence="2" id="KW-1185">Reference proteome</keyword>
<evidence type="ECO:0000313" key="2">
    <source>
        <dbReference type="Proteomes" id="UP000001861"/>
    </source>
</evidence>
<accession>A8NNN3</accession>
<gene>
    <name evidence="1" type="ORF">CC1G_07302</name>
</gene>
<dbReference type="STRING" id="240176.A8NNN3"/>
<evidence type="ECO:0000313" key="1">
    <source>
        <dbReference type="EMBL" id="EAU86644.2"/>
    </source>
</evidence>
<dbReference type="AlphaFoldDB" id="A8NNN3"/>
<protein>
    <submittedName>
        <fullName evidence="1">Uncharacterized protein</fullName>
    </submittedName>
</protein>
<comment type="caution">
    <text evidence="1">The sequence shown here is derived from an EMBL/GenBank/DDBJ whole genome shotgun (WGS) entry which is preliminary data.</text>
</comment>
<name>A8NNN3_COPC7</name>
<proteinExistence type="predicted"/>
<dbReference type="VEuPathDB" id="FungiDB:CC1G_07302"/>